<evidence type="ECO:0000313" key="2">
    <source>
        <dbReference type="EMBL" id="EDM08638.1"/>
    </source>
</evidence>
<proteinExistence type="predicted"/>
<keyword evidence="2" id="KW-0418">Kinase</keyword>
<organism evidence="2 3">
    <name type="scientific">Rattus norvegicus</name>
    <name type="common">Rat</name>
    <dbReference type="NCBI Taxonomy" id="10116"/>
    <lineage>
        <taxon>Eukaryota</taxon>
        <taxon>Metazoa</taxon>
        <taxon>Chordata</taxon>
        <taxon>Craniata</taxon>
        <taxon>Vertebrata</taxon>
        <taxon>Euteleostomi</taxon>
        <taxon>Mammalia</taxon>
        <taxon>Eutheria</taxon>
        <taxon>Euarchontoglires</taxon>
        <taxon>Glires</taxon>
        <taxon>Rodentia</taxon>
        <taxon>Myomorpha</taxon>
        <taxon>Muroidea</taxon>
        <taxon>Muridae</taxon>
        <taxon>Murinae</taxon>
        <taxon>Rattus</taxon>
    </lineage>
</organism>
<sequence>MSRGRGLASAPSARSYRVSESGIGETSGLFGQECTSSAVPTHCWTAPRPGFQH</sequence>
<dbReference type="Proteomes" id="UP000234681">
    <property type="component" value="Chromosome 1"/>
</dbReference>
<dbReference type="AlphaFoldDB" id="A6JCB1"/>
<dbReference type="GO" id="GO:0016301">
    <property type="term" value="F:kinase activity"/>
    <property type="evidence" value="ECO:0007669"/>
    <property type="project" value="UniProtKB-KW"/>
</dbReference>
<evidence type="ECO:0000313" key="3">
    <source>
        <dbReference type="Proteomes" id="UP000234681"/>
    </source>
</evidence>
<protein>
    <submittedName>
        <fullName evidence="2">Similar to tyrosine kinase Fps/Fes (Predicted), isoform CRA_a</fullName>
    </submittedName>
</protein>
<accession>A6JCB1</accession>
<keyword evidence="2" id="KW-0808">Transferase</keyword>
<reference evidence="3" key="1">
    <citation type="submission" date="2005-09" db="EMBL/GenBank/DDBJ databases">
        <authorList>
            <person name="Mural R.J."/>
            <person name="Li P.W."/>
            <person name="Adams M.D."/>
            <person name="Amanatides P.G."/>
            <person name="Baden-Tillson H."/>
            <person name="Barnstead M."/>
            <person name="Chin S.H."/>
            <person name="Dew I."/>
            <person name="Evans C.A."/>
            <person name="Ferriera S."/>
            <person name="Flanigan M."/>
            <person name="Fosler C."/>
            <person name="Glodek A."/>
            <person name="Gu Z."/>
            <person name="Holt R.A."/>
            <person name="Jennings D."/>
            <person name="Kraft C.L."/>
            <person name="Lu F."/>
            <person name="Nguyen T."/>
            <person name="Nusskern D.R."/>
            <person name="Pfannkoch C.M."/>
            <person name="Sitter C."/>
            <person name="Sutton G.G."/>
            <person name="Venter J.C."/>
            <person name="Wang Z."/>
            <person name="Woodage T."/>
            <person name="Zheng X.H."/>
            <person name="Zhong F."/>
        </authorList>
    </citation>
    <scope>NUCLEOTIDE SEQUENCE [LARGE SCALE GENOMIC DNA]</scope>
    <source>
        <strain>BN</strain>
        <strain evidence="3">Sprague-Dawley</strain>
    </source>
</reference>
<gene>
    <name evidence="2" type="primary">RGD1564385_predicted</name>
    <name evidence="2" type="ORF">rCG_24633</name>
</gene>
<feature type="region of interest" description="Disordered" evidence="1">
    <location>
        <begin position="1"/>
        <end position="53"/>
    </location>
</feature>
<name>A6JCB1_RAT</name>
<evidence type="ECO:0000256" key="1">
    <source>
        <dbReference type="SAM" id="MobiDB-lite"/>
    </source>
</evidence>
<dbReference type="EMBL" id="CH473980">
    <property type="protein sequence ID" value="EDM08638.1"/>
    <property type="molecule type" value="Genomic_DNA"/>
</dbReference>